<comment type="catalytic activity">
    <reaction evidence="1">
        <text>[protein]-peptidylproline (omega=180) = [protein]-peptidylproline (omega=0)</text>
        <dbReference type="Rhea" id="RHEA:16237"/>
        <dbReference type="Rhea" id="RHEA-COMP:10747"/>
        <dbReference type="Rhea" id="RHEA-COMP:10748"/>
        <dbReference type="ChEBI" id="CHEBI:83833"/>
        <dbReference type="ChEBI" id="CHEBI:83834"/>
        <dbReference type="EC" id="5.2.1.8"/>
    </reaction>
</comment>
<dbReference type="GO" id="GO:0003755">
    <property type="term" value="F:peptidyl-prolyl cis-trans isomerase activity"/>
    <property type="evidence" value="ECO:0007669"/>
    <property type="project" value="UniProtKB-KW"/>
</dbReference>
<dbReference type="EC" id="5.2.1.8" evidence="1"/>
<sequence>MLRRSYGGILSQGSLQLSYAQPAQPRVHQTRSKQPLRNQPSQLYLILRNFLYPPQVESCSTPGETDCPAWWRRSPSDEMSQNIFSKTPDAWQPLAGRGSERSFAISRTLSIAPDRIKTSQTQNKCSRSKTSSLSIHFAQVCGSVSETLCAAMEGAAAFASSVALCSARVVNPGLRSSCPPSMNSAPTFSRRQVSRLALGALLATTVLEPTGRALAAARRPEYIKDESGISYYDVKGGSGAGPINGDFVVIDYQAFLSNGKIFDNRKGFVFQMGQRQVIPGLETAVSTMKPGGERKVVIPPTLAYGDRGVCIGESKECLVPPGETLGYSVNLQRVAISPT</sequence>
<dbReference type="STRING" id="2769.R7QHV0"/>
<dbReference type="Pfam" id="PF00254">
    <property type="entry name" value="FKBP_C"/>
    <property type="match status" value="1"/>
</dbReference>
<dbReference type="GO" id="GO:0009507">
    <property type="term" value="C:chloroplast"/>
    <property type="evidence" value="ECO:0007669"/>
    <property type="project" value="TreeGrafter"/>
</dbReference>
<dbReference type="Gramene" id="CDF37031">
    <property type="protein sequence ID" value="CDF37031"/>
    <property type="gene ID" value="CHC_T00005215001"/>
</dbReference>
<dbReference type="OrthoDB" id="3654at2759"/>
<protein>
    <recommendedName>
        <fullName evidence="1">peptidylprolyl isomerase</fullName>
        <ecNumber evidence="1">5.2.1.8</ecNumber>
    </recommendedName>
</protein>
<evidence type="ECO:0000313" key="3">
    <source>
        <dbReference type="EMBL" id="CDF37031.1"/>
    </source>
</evidence>
<dbReference type="RefSeq" id="XP_005716850.1">
    <property type="nucleotide sequence ID" value="XM_005716793.1"/>
</dbReference>
<name>R7QHV0_CHOCR</name>
<dbReference type="PROSITE" id="PS50059">
    <property type="entry name" value="FKBP_PPIASE"/>
    <property type="match status" value="1"/>
</dbReference>
<dbReference type="PANTHER" id="PTHR47598:SF1">
    <property type="entry name" value="PEPTIDYL-PROLYL CIS-TRANS ISOMERASE FKBP17-2, CHLOROPLASTIC"/>
    <property type="match status" value="1"/>
</dbReference>
<evidence type="ECO:0000256" key="1">
    <source>
        <dbReference type="PROSITE-ProRule" id="PRU00277"/>
    </source>
</evidence>
<dbReference type="InterPro" id="IPR001179">
    <property type="entry name" value="PPIase_FKBP_dom"/>
</dbReference>
<dbReference type="InterPro" id="IPR053111">
    <property type="entry name" value="Chloro_FKBP-type_PPIase"/>
</dbReference>
<proteinExistence type="predicted"/>
<dbReference type="InterPro" id="IPR046357">
    <property type="entry name" value="PPIase_dom_sf"/>
</dbReference>
<dbReference type="GeneID" id="17324565"/>
<organism evidence="3 4">
    <name type="scientific">Chondrus crispus</name>
    <name type="common">Carrageen Irish moss</name>
    <name type="synonym">Polymorpha crispa</name>
    <dbReference type="NCBI Taxonomy" id="2769"/>
    <lineage>
        <taxon>Eukaryota</taxon>
        <taxon>Rhodophyta</taxon>
        <taxon>Florideophyceae</taxon>
        <taxon>Rhodymeniophycidae</taxon>
        <taxon>Gigartinales</taxon>
        <taxon>Gigartinaceae</taxon>
        <taxon>Chondrus</taxon>
    </lineage>
</organism>
<reference evidence="4" key="1">
    <citation type="journal article" date="2013" name="Proc. Natl. Acad. Sci. U.S.A.">
        <title>Genome structure and metabolic features in the red seaweed Chondrus crispus shed light on evolution of the Archaeplastida.</title>
        <authorList>
            <person name="Collen J."/>
            <person name="Porcel B."/>
            <person name="Carre W."/>
            <person name="Ball S.G."/>
            <person name="Chaparro C."/>
            <person name="Tonon T."/>
            <person name="Barbeyron T."/>
            <person name="Michel G."/>
            <person name="Noel B."/>
            <person name="Valentin K."/>
            <person name="Elias M."/>
            <person name="Artiguenave F."/>
            <person name="Arun A."/>
            <person name="Aury J.M."/>
            <person name="Barbosa-Neto J.F."/>
            <person name="Bothwell J.H."/>
            <person name="Bouget F.Y."/>
            <person name="Brillet L."/>
            <person name="Cabello-Hurtado F."/>
            <person name="Capella-Gutierrez S."/>
            <person name="Charrier B."/>
            <person name="Cladiere L."/>
            <person name="Cock J.M."/>
            <person name="Coelho S.M."/>
            <person name="Colleoni C."/>
            <person name="Czjzek M."/>
            <person name="Da Silva C."/>
            <person name="Delage L."/>
            <person name="Denoeud F."/>
            <person name="Deschamps P."/>
            <person name="Dittami S.M."/>
            <person name="Gabaldon T."/>
            <person name="Gachon C.M."/>
            <person name="Groisillier A."/>
            <person name="Herve C."/>
            <person name="Jabbari K."/>
            <person name="Katinka M."/>
            <person name="Kloareg B."/>
            <person name="Kowalczyk N."/>
            <person name="Labadie K."/>
            <person name="Leblanc C."/>
            <person name="Lopez P.J."/>
            <person name="McLachlan D.H."/>
            <person name="Meslet-Cladiere L."/>
            <person name="Moustafa A."/>
            <person name="Nehr Z."/>
            <person name="Nyvall Collen P."/>
            <person name="Panaud O."/>
            <person name="Partensky F."/>
            <person name="Poulain J."/>
            <person name="Rensing S.A."/>
            <person name="Rousvoal S."/>
            <person name="Samson G."/>
            <person name="Symeonidi A."/>
            <person name="Weissenbach J."/>
            <person name="Zambounis A."/>
            <person name="Wincker P."/>
            <person name="Boyen C."/>
        </authorList>
    </citation>
    <scope>NUCLEOTIDE SEQUENCE [LARGE SCALE GENOMIC DNA]</scope>
    <source>
        <strain evidence="4">cv. Stackhouse</strain>
    </source>
</reference>
<dbReference type="Proteomes" id="UP000012073">
    <property type="component" value="Unassembled WGS sequence"/>
</dbReference>
<dbReference type="Gene3D" id="3.10.50.40">
    <property type="match status" value="1"/>
</dbReference>
<dbReference type="SUPFAM" id="SSF54534">
    <property type="entry name" value="FKBP-like"/>
    <property type="match status" value="1"/>
</dbReference>
<keyword evidence="4" id="KW-1185">Reference proteome</keyword>
<feature type="domain" description="PPIase FKBP-type" evidence="2">
    <location>
        <begin position="245"/>
        <end position="335"/>
    </location>
</feature>
<dbReference type="EMBL" id="HG001812">
    <property type="protein sequence ID" value="CDF37031.1"/>
    <property type="molecule type" value="Genomic_DNA"/>
</dbReference>
<keyword evidence="1" id="KW-0413">Isomerase</keyword>
<dbReference type="PANTHER" id="PTHR47598">
    <property type="entry name" value="PEPTIDYL-PROLYL CIS-TRANS ISOMERASE FKBP17-2, CHLOROPLASTIC"/>
    <property type="match status" value="1"/>
</dbReference>
<keyword evidence="1" id="KW-0697">Rotamase</keyword>
<evidence type="ECO:0000259" key="2">
    <source>
        <dbReference type="PROSITE" id="PS50059"/>
    </source>
</evidence>
<evidence type="ECO:0000313" key="4">
    <source>
        <dbReference type="Proteomes" id="UP000012073"/>
    </source>
</evidence>
<accession>R7QHV0</accession>
<gene>
    <name evidence="3" type="ORF">CHC_T00005215001</name>
</gene>
<dbReference type="AlphaFoldDB" id="R7QHV0"/>
<dbReference type="KEGG" id="ccp:CHC_T00005215001"/>